<dbReference type="PROSITE" id="PS51257">
    <property type="entry name" value="PROKAR_LIPOPROTEIN"/>
    <property type="match status" value="1"/>
</dbReference>
<dbReference type="RefSeq" id="WP_010899225.1">
    <property type="nucleotide sequence ID" value="NC_002570.2"/>
</dbReference>
<keyword evidence="2" id="KW-1185">Reference proteome</keyword>
<dbReference type="HOGENOM" id="CLU_166600_0_0_9"/>
<dbReference type="KEGG" id="bha:BH3081"/>
<gene>
    <name evidence="1" type="ordered locus">BH3081</name>
</gene>
<accession>Q9K8C5</accession>
<name>Q9K8C5_HALH5</name>
<dbReference type="eggNOG" id="ENOG502ZE7W">
    <property type="taxonomic scope" value="Bacteria"/>
</dbReference>
<proteinExistence type="predicted"/>
<dbReference type="OrthoDB" id="2929616at2"/>
<protein>
    <submittedName>
        <fullName evidence="1">BH3081 protein</fullName>
    </submittedName>
</protein>
<sequence>MKQFFNFVTAAIIFITITILVACNNEKLADPVFNWEGENYIVTHEPIEEEELEEEIGTVISETEELPDEHGEAFKLPIGTKLFKIEGKEVSHDIDSVIAVKIDNEYTIARKISDIK</sequence>
<organism evidence="1 2">
    <name type="scientific">Halalkalibacterium halodurans (strain ATCC BAA-125 / DSM 18197 / FERM 7344 / JCM 9153 / C-125)</name>
    <name type="common">Bacillus halodurans</name>
    <dbReference type="NCBI Taxonomy" id="272558"/>
    <lineage>
        <taxon>Bacteria</taxon>
        <taxon>Bacillati</taxon>
        <taxon>Bacillota</taxon>
        <taxon>Bacilli</taxon>
        <taxon>Bacillales</taxon>
        <taxon>Bacillaceae</taxon>
        <taxon>Halalkalibacterium (ex Joshi et al. 2022)</taxon>
    </lineage>
</organism>
<dbReference type="PIR" id="A84035">
    <property type="entry name" value="A84035"/>
</dbReference>
<reference evidence="1 2" key="1">
    <citation type="journal article" date="2000" name="Nucleic Acids Res.">
        <title>Complete genome sequence of the alkaliphilic bacterium Bacillus halodurans and genomic sequence comparison with Bacillus subtilis.</title>
        <authorList>
            <person name="Takami H."/>
            <person name="Nakasone K."/>
            <person name="Takaki Y."/>
            <person name="Maeno G."/>
            <person name="Sasaki R."/>
            <person name="Masui N."/>
            <person name="Fuji F."/>
            <person name="Hirama C."/>
            <person name="Nakamura Y."/>
            <person name="Ogasawara N."/>
            <person name="Kuhara S."/>
            <person name="Horikoshi K."/>
        </authorList>
    </citation>
    <scope>NUCLEOTIDE SEQUENCE [LARGE SCALE GENOMIC DNA]</scope>
    <source>
        <strain evidence="2">ATCC BAA-125 / DSM 18197 / FERM 7344 / JCM 9153 / C-125</strain>
    </source>
</reference>
<dbReference type="EMBL" id="BA000004">
    <property type="protein sequence ID" value="BAB06800.1"/>
    <property type="molecule type" value="Genomic_DNA"/>
</dbReference>
<evidence type="ECO:0000313" key="2">
    <source>
        <dbReference type="Proteomes" id="UP000001258"/>
    </source>
</evidence>
<evidence type="ECO:0000313" key="1">
    <source>
        <dbReference type="EMBL" id="BAB06800.1"/>
    </source>
</evidence>
<dbReference type="Proteomes" id="UP000001258">
    <property type="component" value="Chromosome"/>
</dbReference>
<dbReference type="AlphaFoldDB" id="Q9K8C5"/>